<sequence length="154" mass="17155">MSGKLIMKRKRADQQQTKRPDEEQENENTAEKRHRMDLELKPEPVESDDAPNSILFEALNKIIELQAELDAFEQDLDERDGFADDAEEDAHLDAEVAANFATAPQRSDAEALGFAMCARETLLFLQSEGVDTESVLYKTLLGKLMGGSNGLLQA</sequence>
<accession>A0A6J2U2K1</accession>
<reference evidence="3" key="1">
    <citation type="submission" date="2025-08" db="UniProtKB">
        <authorList>
            <consortium name="RefSeq"/>
        </authorList>
    </citation>
    <scope>IDENTIFICATION</scope>
    <source>
        <strain evidence="3">11010-0011.00</strain>
        <tissue evidence="3">Whole body</tissue>
    </source>
</reference>
<feature type="compositionally biased region" description="Basic and acidic residues" evidence="1">
    <location>
        <begin position="12"/>
        <end position="21"/>
    </location>
</feature>
<proteinExistence type="predicted"/>
<dbReference type="OrthoDB" id="6720387at2759"/>
<dbReference type="GeneID" id="115630133"/>
<keyword evidence="2" id="KW-1185">Reference proteome</keyword>
<dbReference type="AlphaFoldDB" id="A0A6J2U2K1"/>
<gene>
    <name evidence="3" type="primary">LOC115630133</name>
</gene>
<evidence type="ECO:0000313" key="2">
    <source>
        <dbReference type="Proteomes" id="UP000504634"/>
    </source>
</evidence>
<feature type="compositionally biased region" description="Basic and acidic residues" evidence="1">
    <location>
        <begin position="29"/>
        <end position="44"/>
    </location>
</feature>
<evidence type="ECO:0000313" key="3">
    <source>
        <dbReference type="RefSeq" id="XP_030382614.1"/>
    </source>
</evidence>
<feature type="region of interest" description="Disordered" evidence="1">
    <location>
        <begin position="1"/>
        <end position="51"/>
    </location>
</feature>
<protein>
    <submittedName>
        <fullName evidence="3">Uncharacterized protein LOC115630133</fullName>
    </submittedName>
</protein>
<name>A0A6J2U2K1_DROLE</name>
<dbReference type="RefSeq" id="XP_030382614.1">
    <property type="nucleotide sequence ID" value="XM_030526754.1"/>
</dbReference>
<dbReference type="Proteomes" id="UP000504634">
    <property type="component" value="Unplaced"/>
</dbReference>
<organism evidence="2 3">
    <name type="scientific">Drosophila lebanonensis</name>
    <name type="common">Fruit fly</name>
    <name type="synonym">Scaptodrosophila lebanonensis</name>
    <dbReference type="NCBI Taxonomy" id="7225"/>
    <lineage>
        <taxon>Eukaryota</taxon>
        <taxon>Metazoa</taxon>
        <taxon>Ecdysozoa</taxon>
        <taxon>Arthropoda</taxon>
        <taxon>Hexapoda</taxon>
        <taxon>Insecta</taxon>
        <taxon>Pterygota</taxon>
        <taxon>Neoptera</taxon>
        <taxon>Endopterygota</taxon>
        <taxon>Diptera</taxon>
        <taxon>Brachycera</taxon>
        <taxon>Muscomorpha</taxon>
        <taxon>Ephydroidea</taxon>
        <taxon>Drosophilidae</taxon>
        <taxon>Scaptodrosophila</taxon>
    </lineage>
</organism>
<evidence type="ECO:0000256" key="1">
    <source>
        <dbReference type="SAM" id="MobiDB-lite"/>
    </source>
</evidence>
<feature type="compositionally biased region" description="Basic residues" evidence="1">
    <location>
        <begin position="1"/>
        <end position="11"/>
    </location>
</feature>